<keyword evidence="1 8" id="KW-0639">Primosome</keyword>
<evidence type="ECO:0000256" key="2">
    <source>
        <dbReference type="ARBA" id="ARBA00022705"/>
    </source>
</evidence>
<sequence>MPDGGHTTPLWDLPKPKPAPGKSRARKGQQKAAAVDPIARIVVDVPLAHLDRTFDYQVPDKLDADAVPGARVRVRFAGQLVDGFLIERAGTTEHTGRLAFLERVTSSEPVLGPKLATLARTVAERYGGTMIDVLRLAIPPRHAKAEAEPARPRAEVSAAPEAAAWSRYQRGAAFLEALRGKKQAHAVWQALPGEDWPRRLAEAAAVVAAGGRGAVLVVPDQRDLARVHAACVELAGEDAVVGLSADLGPAERYRRWLAVSRGSAPIVVGTRASMFAPVADPGLFVVWDDGDDLHVDPHMPYPQVRDVLILRAHAERASMLVAGFARTAEAQLLVESGWAHPVVAAREELRRAAPRVTPVGEDFDVARDEAARAARLPSVAFEAARQALGGGAPVLVQVPRRGYVPALACAHCRAPAHCRRCAGPLALTGSGAPSCRWCGSPEGGFRCATCGSQRLRAVVVGSKRTAEELGRAFPGFAVRTSGAQEVLSTVPGKPALVVCTPGAEPVAEGGYGAALLLDGWALLGRQDLRAAEETLRRWMAAAALVRPATAGGRIVVGAEAGLTPVQALVRWDPAWHAERELAERRELGFPPAVRMASLEGTPEAVAALLDELALPGSGEVLGPVPLGEMDDDGRTDRERALVRVPRAEGRALANVLATAQARRVARKEAEPVRIQLDPLELI</sequence>
<dbReference type="InterPro" id="IPR042115">
    <property type="entry name" value="PriA_3primeBD_sf"/>
</dbReference>
<reference evidence="11" key="1">
    <citation type="submission" date="2019-09" db="EMBL/GenBank/DDBJ databases">
        <authorList>
            <person name="Teo W.F.A."/>
            <person name="Duangmal K."/>
        </authorList>
    </citation>
    <scope>NUCLEOTIDE SEQUENCE [LARGE SCALE GENOMIC DNA]</scope>
    <source>
        <strain evidence="11">K81G1</strain>
    </source>
</reference>
<evidence type="ECO:0000313" key="12">
    <source>
        <dbReference type="Proteomes" id="UP000319769"/>
    </source>
</evidence>
<dbReference type="HAMAP" id="MF_00983">
    <property type="entry name" value="PriA"/>
    <property type="match status" value="1"/>
</dbReference>
<evidence type="ECO:0000256" key="9">
    <source>
        <dbReference type="SAM" id="MobiDB-lite"/>
    </source>
</evidence>
<gene>
    <name evidence="8" type="primary">priA</name>
    <name evidence="11" type="ORF">FPZ12_017340</name>
</gene>
<keyword evidence="4 8" id="KW-0547">Nucleotide-binding</keyword>
<protein>
    <recommendedName>
        <fullName evidence="8">Probable replication restart protein PriA</fullName>
    </recommendedName>
    <alternativeName>
        <fullName evidence="8">Putative ATP-dependent DNA helicase PriA</fullName>
    </alternativeName>
</protein>
<dbReference type="Gene3D" id="3.40.50.300">
    <property type="entry name" value="P-loop containing nucleotide triphosphate hydrolases"/>
    <property type="match status" value="1"/>
</dbReference>
<proteinExistence type="inferred from homology"/>
<dbReference type="GO" id="GO:0006302">
    <property type="term" value="P:double-strand break repair"/>
    <property type="evidence" value="ECO:0007669"/>
    <property type="project" value="InterPro"/>
</dbReference>
<dbReference type="RefSeq" id="WP_144749669.1">
    <property type="nucleotide sequence ID" value="NZ_VMNW02000022.1"/>
</dbReference>
<dbReference type="OrthoDB" id="3177118at2"/>
<dbReference type="InterPro" id="IPR005259">
    <property type="entry name" value="PriA"/>
</dbReference>
<dbReference type="AlphaFoldDB" id="A0A5N0V1M1"/>
<comment type="subunit">
    <text evidence="8">Component of the replication restart primosome.</text>
</comment>
<feature type="binding site" evidence="8">
    <location>
        <position position="438"/>
    </location>
    <ligand>
        <name>Zn(2+)</name>
        <dbReference type="ChEBI" id="CHEBI:29105"/>
        <label>2</label>
    </ligand>
</feature>
<evidence type="ECO:0000256" key="7">
    <source>
        <dbReference type="ARBA" id="ARBA00023125"/>
    </source>
</evidence>
<feature type="binding site" evidence="8">
    <location>
        <position position="450"/>
    </location>
    <ligand>
        <name>Zn(2+)</name>
        <dbReference type="ChEBI" id="CHEBI:29105"/>
        <label>1</label>
    </ligand>
</feature>
<evidence type="ECO:0000256" key="8">
    <source>
        <dbReference type="HAMAP-Rule" id="MF_00983"/>
    </source>
</evidence>
<dbReference type="GO" id="GO:1990077">
    <property type="term" value="C:primosome complex"/>
    <property type="evidence" value="ECO:0007669"/>
    <property type="project" value="UniProtKB-UniRule"/>
</dbReference>
<feature type="binding site" evidence="8">
    <location>
        <position position="409"/>
    </location>
    <ligand>
        <name>Zn(2+)</name>
        <dbReference type="ChEBI" id="CHEBI:29105"/>
        <label>1</label>
    </ligand>
</feature>
<keyword evidence="12" id="KW-1185">Reference proteome</keyword>
<evidence type="ECO:0000259" key="10">
    <source>
        <dbReference type="Pfam" id="PF17764"/>
    </source>
</evidence>
<keyword evidence="3 8" id="KW-0479">Metal-binding</keyword>
<feature type="binding site" evidence="8">
    <location>
        <position position="412"/>
    </location>
    <ligand>
        <name>Zn(2+)</name>
        <dbReference type="ChEBI" id="CHEBI:29105"/>
        <label>1</label>
    </ligand>
</feature>
<evidence type="ECO:0000313" key="11">
    <source>
        <dbReference type="EMBL" id="KAA9160339.1"/>
    </source>
</evidence>
<organism evidence="11 12">
    <name type="scientific">Amycolatopsis acidicola</name>
    <dbReference type="NCBI Taxonomy" id="2596893"/>
    <lineage>
        <taxon>Bacteria</taxon>
        <taxon>Bacillati</taxon>
        <taxon>Actinomycetota</taxon>
        <taxon>Actinomycetes</taxon>
        <taxon>Pseudonocardiales</taxon>
        <taxon>Pseudonocardiaceae</taxon>
        <taxon>Amycolatopsis</taxon>
    </lineage>
</organism>
<dbReference type="InterPro" id="IPR041222">
    <property type="entry name" value="PriA_3primeBD"/>
</dbReference>
<keyword evidence="7 8" id="KW-0238">DNA-binding</keyword>
<feature type="binding site" evidence="8">
    <location>
        <position position="435"/>
    </location>
    <ligand>
        <name>Zn(2+)</name>
        <dbReference type="ChEBI" id="CHEBI:29105"/>
        <label>2</label>
    </ligand>
</feature>
<feature type="domain" description="Primosomal protein N' 3' DNA-binding" evidence="10">
    <location>
        <begin position="40"/>
        <end position="139"/>
    </location>
</feature>
<dbReference type="GO" id="GO:0005524">
    <property type="term" value="F:ATP binding"/>
    <property type="evidence" value="ECO:0007669"/>
    <property type="project" value="UniProtKB-UniRule"/>
</dbReference>
<dbReference type="GO" id="GO:0006270">
    <property type="term" value="P:DNA replication initiation"/>
    <property type="evidence" value="ECO:0007669"/>
    <property type="project" value="TreeGrafter"/>
</dbReference>
<accession>A0A5N0V1M1</accession>
<comment type="caution">
    <text evidence="11">The sequence shown here is derived from an EMBL/GenBank/DDBJ whole genome shotgun (WGS) entry which is preliminary data.</text>
</comment>
<dbReference type="GO" id="GO:0006269">
    <property type="term" value="P:DNA replication, synthesis of primer"/>
    <property type="evidence" value="ECO:0007669"/>
    <property type="project" value="UniProtKB-KW"/>
</dbReference>
<name>A0A5N0V1M1_9PSEU</name>
<feature type="binding site" evidence="8">
    <location>
        <position position="421"/>
    </location>
    <ligand>
        <name>Zn(2+)</name>
        <dbReference type="ChEBI" id="CHEBI:29105"/>
        <label>2</label>
    </ligand>
</feature>
<feature type="region of interest" description="Disordered" evidence="9">
    <location>
        <begin position="1"/>
        <end position="30"/>
    </location>
</feature>
<feature type="binding site" evidence="8">
    <location>
        <position position="447"/>
    </location>
    <ligand>
        <name>Zn(2+)</name>
        <dbReference type="ChEBI" id="CHEBI:29105"/>
        <label>1</label>
    </ligand>
</feature>
<feature type="binding site" evidence="8">
    <location>
        <position position="418"/>
    </location>
    <ligand>
        <name>Zn(2+)</name>
        <dbReference type="ChEBI" id="CHEBI:29105"/>
        <label>2</label>
    </ligand>
</feature>
<dbReference type="GO" id="GO:0008270">
    <property type="term" value="F:zinc ion binding"/>
    <property type="evidence" value="ECO:0007669"/>
    <property type="project" value="UniProtKB-UniRule"/>
</dbReference>
<keyword evidence="6 8" id="KW-0067">ATP-binding</keyword>
<dbReference type="GO" id="GO:0006310">
    <property type="term" value="P:DNA recombination"/>
    <property type="evidence" value="ECO:0007669"/>
    <property type="project" value="InterPro"/>
</dbReference>
<dbReference type="EMBL" id="VMNW02000022">
    <property type="protein sequence ID" value="KAA9160339.1"/>
    <property type="molecule type" value="Genomic_DNA"/>
</dbReference>
<evidence type="ECO:0000256" key="1">
    <source>
        <dbReference type="ARBA" id="ARBA00022515"/>
    </source>
</evidence>
<evidence type="ECO:0000256" key="4">
    <source>
        <dbReference type="ARBA" id="ARBA00022741"/>
    </source>
</evidence>
<dbReference type="PANTHER" id="PTHR30580:SF0">
    <property type="entry name" value="PRIMOSOMAL PROTEIN N"/>
    <property type="match status" value="1"/>
</dbReference>
<dbReference type="PANTHER" id="PTHR30580">
    <property type="entry name" value="PRIMOSOMAL PROTEIN N"/>
    <property type="match status" value="1"/>
</dbReference>
<dbReference type="GO" id="GO:0003677">
    <property type="term" value="F:DNA binding"/>
    <property type="evidence" value="ECO:0007669"/>
    <property type="project" value="UniProtKB-UniRule"/>
</dbReference>
<dbReference type="Pfam" id="PF17764">
    <property type="entry name" value="PriA_3primeBD"/>
    <property type="match status" value="1"/>
</dbReference>
<dbReference type="Gene3D" id="3.40.1440.60">
    <property type="entry name" value="PriA, 3(prime) DNA-binding domain"/>
    <property type="match status" value="1"/>
</dbReference>
<evidence type="ECO:0000256" key="3">
    <source>
        <dbReference type="ARBA" id="ARBA00022723"/>
    </source>
</evidence>
<dbReference type="GO" id="GO:0043138">
    <property type="term" value="F:3'-5' DNA helicase activity"/>
    <property type="evidence" value="ECO:0007669"/>
    <property type="project" value="TreeGrafter"/>
</dbReference>
<dbReference type="Proteomes" id="UP000319769">
    <property type="component" value="Unassembled WGS sequence"/>
</dbReference>
<comment type="caution">
    <text evidence="8">As this protein does not have any detectable helicase domains, it probably does not have helicase activity.</text>
</comment>
<comment type="similarity">
    <text evidence="8">Belongs to the helicase family. PriA subfamily.</text>
</comment>
<keyword evidence="2 8" id="KW-0235">DNA replication</keyword>
<keyword evidence="5 8" id="KW-0862">Zinc</keyword>
<evidence type="ECO:0000256" key="5">
    <source>
        <dbReference type="ARBA" id="ARBA00022833"/>
    </source>
</evidence>
<dbReference type="InterPro" id="IPR027417">
    <property type="entry name" value="P-loop_NTPase"/>
</dbReference>
<evidence type="ECO:0000256" key="6">
    <source>
        <dbReference type="ARBA" id="ARBA00022840"/>
    </source>
</evidence>
<comment type="function">
    <text evidence="8">Initiates the restart of stalled replication forks, which reloads the replicative helicase on sites other than the origin of replication. Recognizes and binds to abandoned replication forks and remodels them to uncover a helicase loading site. Promotes assembly of the primosome at these replication forks.</text>
</comment>
<comment type="cofactor">
    <cofactor evidence="8">
        <name>Zn(2+)</name>
        <dbReference type="ChEBI" id="CHEBI:29105"/>
    </cofactor>
    <text evidence="8">Binds 2 zinc ions per subunit.</text>
</comment>